<evidence type="ECO:0000313" key="6">
    <source>
        <dbReference type="Proteomes" id="UP000002139"/>
    </source>
</evidence>
<dbReference type="EMBL" id="AM746676">
    <property type="protein sequence ID" value="CAN96486.1"/>
    <property type="molecule type" value="Genomic_DNA"/>
</dbReference>
<evidence type="ECO:0000313" key="4">
    <source>
        <dbReference type="EMBL" id="CAN95702.1"/>
    </source>
</evidence>
<reference evidence="3 6" key="1">
    <citation type="journal article" date="2007" name="Nat. Biotechnol.">
        <title>Complete genome sequence of the myxobacterium Sorangium cellulosum.</title>
        <authorList>
            <person name="Schneiker S."/>
            <person name="Perlova O."/>
            <person name="Kaiser O."/>
            <person name="Gerth K."/>
            <person name="Alici A."/>
            <person name="Altmeyer M.O."/>
            <person name="Bartels D."/>
            <person name="Bekel T."/>
            <person name="Beyer S."/>
            <person name="Bode E."/>
            <person name="Bode H.B."/>
            <person name="Bolten C.J."/>
            <person name="Choudhuri J.V."/>
            <person name="Doss S."/>
            <person name="Elnakady Y.A."/>
            <person name="Frank B."/>
            <person name="Gaigalat L."/>
            <person name="Goesmann A."/>
            <person name="Groeger C."/>
            <person name="Gross F."/>
            <person name="Jelsbak L."/>
            <person name="Jelsbak L."/>
            <person name="Kalinowski J."/>
            <person name="Kegler C."/>
            <person name="Knauber T."/>
            <person name="Konietzny S."/>
            <person name="Kopp M."/>
            <person name="Krause L."/>
            <person name="Krug D."/>
            <person name="Linke B."/>
            <person name="Mahmud T."/>
            <person name="Martinez-Arias R."/>
            <person name="McHardy A.C."/>
            <person name="Merai M."/>
            <person name="Meyer F."/>
            <person name="Mormann S."/>
            <person name="Munoz-Dorado J."/>
            <person name="Perez J."/>
            <person name="Pradella S."/>
            <person name="Rachid S."/>
            <person name="Raddatz G."/>
            <person name="Rosenau F."/>
            <person name="Rueckert C."/>
            <person name="Sasse F."/>
            <person name="Scharfe M."/>
            <person name="Schuster S.C."/>
            <person name="Suen G."/>
            <person name="Treuner-Lange A."/>
            <person name="Velicer G.J."/>
            <person name="Vorholter F.-J."/>
            <person name="Weissman K.J."/>
            <person name="Welch R.D."/>
            <person name="Wenzel S.C."/>
            <person name="Whitworth D.E."/>
            <person name="Wilhelm S."/>
            <person name="Wittmann C."/>
            <person name="Bloecker H."/>
            <person name="Puehler A."/>
            <person name="Mueller R."/>
        </authorList>
    </citation>
    <scope>NUCLEOTIDE SEQUENCE [LARGE SCALE GENOMIC DNA]</scope>
    <source>
        <strain evidence="3">So ce 56</strain>
        <strain evidence="6">So ce56</strain>
    </source>
</reference>
<organism evidence="3 6">
    <name type="scientific">Sorangium cellulosum (strain So ce56)</name>
    <name type="common">Polyangium cellulosum (strain So ce56)</name>
    <dbReference type="NCBI Taxonomy" id="448385"/>
    <lineage>
        <taxon>Bacteria</taxon>
        <taxon>Pseudomonadati</taxon>
        <taxon>Myxococcota</taxon>
        <taxon>Polyangia</taxon>
        <taxon>Polyangiales</taxon>
        <taxon>Polyangiaceae</taxon>
        <taxon>Sorangium</taxon>
    </lineage>
</organism>
<dbReference type="InterPro" id="IPR000477">
    <property type="entry name" value="RT_dom"/>
</dbReference>
<dbReference type="NCBIfam" id="TIGR04416">
    <property type="entry name" value="group_II_RT_mat"/>
    <property type="match status" value="1"/>
</dbReference>
<keyword evidence="6" id="KW-1185">Reference proteome</keyword>
<dbReference type="InterPro" id="IPR051083">
    <property type="entry name" value="GrpII_Intron_Splice-Mob/Def"/>
</dbReference>
<keyword evidence="4" id="KW-0548">Nucleotidyltransferase</keyword>
<proteinExistence type="inferred from homology"/>
<dbReference type="InterPro" id="IPR043502">
    <property type="entry name" value="DNA/RNA_pol_sf"/>
</dbReference>
<dbReference type="BioCyc" id="SCEL448385:SCE_RS03815-MONOMER"/>
<keyword evidence="4" id="KW-0808">Transferase</keyword>
<accession>A9ENQ0</accession>
<dbReference type="KEGG" id="scl:sce5539"/>
<dbReference type="Pfam" id="PF00078">
    <property type="entry name" value="RVT_1"/>
    <property type="match status" value="1"/>
</dbReference>
<dbReference type="HOGENOM" id="CLU_013584_6_0_7"/>
<evidence type="ECO:0000313" key="3">
    <source>
        <dbReference type="EMBL" id="CAN90886.1"/>
    </source>
</evidence>
<dbReference type="AlphaFoldDB" id="A9ENQ0"/>
<dbReference type="eggNOG" id="COG3344">
    <property type="taxonomic scope" value="Bacteria"/>
</dbReference>
<evidence type="ECO:0000313" key="5">
    <source>
        <dbReference type="EMBL" id="CAN96486.1"/>
    </source>
</evidence>
<dbReference type="BioCyc" id="SCEL448385:SCE_RS32405-MONOMER"/>
<dbReference type="BioCyc" id="SCEL448385:SCE_RS28425-MONOMER"/>
<feature type="domain" description="Reverse transcriptase" evidence="2">
    <location>
        <begin position="75"/>
        <end position="321"/>
    </location>
</feature>
<dbReference type="EC" id="2.7.7.49" evidence="4"/>
<dbReference type="KEGG" id="scl:sce0729"/>
<dbReference type="EMBL" id="AM746676">
    <property type="protein sequence ID" value="CAN95702.1"/>
    <property type="molecule type" value="Genomic_DNA"/>
</dbReference>
<sequence length="439" mass="50853">MIAATTANTMSPGLLKVRERAERDPEGVLLALAHLIDEEALQRAYRSLRNEAAVGVDGITKEQYGQDLEHNVRDLHARMKSMRYRHQPIRRVHIPKERGKTRPIGISCTEDKIVQAAVREMLEVIYEPVFRDVSYGFRPGRSAHDALRALNRMLLGGVEWILEADIESFFDSIDRTKLMEMLQARVADKSLLRLVGKCLHVGVLDGAEFYAPEDGTVQGSVLSPLLGNVYLHHVLDLWIEREVQPRLVGKATLIRYADDFIIGFEREDDAKRVTEVLPRRFERYGLKLHPDKTRLLPFGRPDNGQPGGKGPATFDFLGFTHYWRRSRAGRWMPSMKTRKARLRRAITAVADFCRRHRHRPVKEQHAALTRRIVGHRNYFGVNGNLRSIALLIRTTERAWHKWLCRRSQRAHLNWKRFQELLRDFPLPRPQIRVQIWTSP</sequence>
<dbReference type="PANTHER" id="PTHR34047:SF8">
    <property type="entry name" value="PROTEIN YKFC"/>
    <property type="match status" value="1"/>
</dbReference>
<gene>
    <name evidence="3" type="ordered locus">sce0729</name>
    <name evidence="4" type="ordered locus">sce5539</name>
    <name evidence="5" type="ordered locus">sce6319</name>
</gene>
<dbReference type="EMBL" id="AM746676">
    <property type="protein sequence ID" value="CAN90886.1"/>
    <property type="molecule type" value="Genomic_DNA"/>
</dbReference>
<dbReference type="PANTHER" id="PTHR34047">
    <property type="entry name" value="NUCLEAR INTRON MATURASE 1, MITOCHONDRIAL-RELATED"/>
    <property type="match status" value="1"/>
</dbReference>
<dbReference type="InterPro" id="IPR030931">
    <property type="entry name" value="Group_II_RT_mat"/>
</dbReference>
<dbReference type="GO" id="GO:0003964">
    <property type="term" value="F:RNA-directed DNA polymerase activity"/>
    <property type="evidence" value="ECO:0007669"/>
    <property type="project" value="UniProtKB-KW"/>
</dbReference>
<dbReference type="RefSeq" id="WP_012233364.1">
    <property type="nucleotide sequence ID" value="NC_010162.1"/>
</dbReference>
<evidence type="ECO:0000256" key="1">
    <source>
        <dbReference type="ARBA" id="ARBA00034120"/>
    </source>
</evidence>
<keyword evidence="3" id="KW-0695">RNA-directed DNA polymerase</keyword>
<dbReference type="CDD" id="cd01651">
    <property type="entry name" value="RT_G2_intron"/>
    <property type="match status" value="1"/>
</dbReference>
<evidence type="ECO:0000259" key="2">
    <source>
        <dbReference type="PROSITE" id="PS50878"/>
    </source>
</evidence>
<dbReference type="Proteomes" id="UP000002139">
    <property type="component" value="Chromosome"/>
</dbReference>
<name>A9ENQ0_SORC5</name>
<dbReference type="PROSITE" id="PS50878">
    <property type="entry name" value="RT_POL"/>
    <property type="match status" value="1"/>
</dbReference>
<dbReference type="SUPFAM" id="SSF56672">
    <property type="entry name" value="DNA/RNA polymerases"/>
    <property type="match status" value="1"/>
</dbReference>
<dbReference type="OrthoDB" id="5366084at2"/>
<dbReference type="KEGG" id="scl:sce6319"/>
<comment type="similarity">
    <text evidence="1">Belongs to the bacterial reverse transcriptase family.</text>
</comment>
<protein>
    <submittedName>
        <fullName evidence="4">Integron/retron-type RNA-directed DNA polymerase (Reverse transcriptase)</fullName>
        <ecNumber evidence="4">2.7.7.49</ecNumber>
    </submittedName>
    <submittedName>
        <fullName evidence="3">Probable reverse transcriptase/maturase family protein</fullName>
    </submittedName>
</protein>